<dbReference type="KEGG" id="sur:STAUR_5970"/>
<dbReference type="RefSeq" id="WP_013377061.1">
    <property type="nucleotide sequence ID" value="NC_014623.1"/>
</dbReference>
<gene>
    <name evidence="1" type="ordered locus">STAUR_5970</name>
</gene>
<dbReference type="EMBL" id="CP002271">
    <property type="protein sequence ID" value="ADO73730.1"/>
    <property type="molecule type" value="Genomic_DNA"/>
</dbReference>
<sequence length="140" mass="16117">MTKRIEHDADAAFLACFDTLNEDVPLGPDEAKDILREAGVDPDTELAHLMSFIDDFEKKQKKERFARAERERQQALQRISARRVSRARPELLARIEFLKSRLPNGAELQAHFRGFESAPEEDLESLVAEFEELIEHGQKK</sequence>
<evidence type="ECO:0000313" key="2">
    <source>
        <dbReference type="Proteomes" id="UP000001351"/>
    </source>
</evidence>
<dbReference type="STRING" id="378806.STAUR_5970"/>
<organism evidence="1 2">
    <name type="scientific">Stigmatella aurantiaca (strain DW4/3-1)</name>
    <dbReference type="NCBI Taxonomy" id="378806"/>
    <lineage>
        <taxon>Bacteria</taxon>
        <taxon>Pseudomonadati</taxon>
        <taxon>Myxococcota</taxon>
        <taxon>Myxococcia</taxon>
        <taxon>Myxococcales</taxon>
        <taxon>Cystobacterineae</taxon>
        <taxon>Archangiaceae</taxon>
        <taxon>Stigmatella</taxon>
    </lineage>
</organism>
<dbReference type="AlphaFoldDB" id="E3G0G5"/>
<accession>E3G0G5</accession>
<evidence type="ECO:0000313" key="1">
    <source>
        <dbReference type="EMBL" id="ADO73730.1"/>
    </source>
</evidence>
<dbReference type="Proteomes" id="UP000001351">
    <property type="component" value="Chromosome"/>
</dbReference>
<proteinExistence type="predicted"/>
<keyword evidence="2" id="KW-1185">Reference proteome</keyword>
<dbReference type="HOGENOM" id="CLU_1833991_0_0_7"/>
<protein>
    <submittedName>
        <fullName evidence="1">Uncharacterized protein</fullName>
    </submittedName>
</protein>
<name>E3G0G5_STIAD</name>
<reference evidence="1 2" key="1">
    <citation type="journal article" date="2011" name="Mol. Biol. Evol.">
        <title>Comparative genomic analysis of fruiting body formation in Myxococcales.</title>
        <authorList>
            <person name="Huntley S."/>
            <person name="Hamann N."/>
            <person name="Wegener-Feldbrugge S."/>
            <person name="Treuner-Lange A."/>
            <person name="Kube M."/>
            <person name="Reinhardt R."/>
            <person name="Klages S."/>
            <person name="Muller R."/>
            <person name="Ronning C.M."/>
            <person name="Nierman W.C."/>
            <person name="Sogaard-Andersen L."/>
        </authorList>
    </citation>
    <scope>NUCLEOTIDE SEQUENCE [LARGE SCALE GENOMIC DNA]</scope>
    <source>
        <strain evidence="1 2">DW4/3-1</strain>
    </source>
</reference>